<evidence type="ECO:0000313" key="5">
    <source>
        <dbReference type="EMBL" id="KXI10821.1"/>
    </source>
</evidence>
<sequence>MKLKSILDQINKKYPENLQYSWDNSGLNIGNLDSDVNKIMLTLEITSDTVDEAVKKGVDLIISHHPFMFSKVNQITNKDLKGKLIYKLIKNDINVYCMHTSYDVAENGLNDYFVKLMSYKPSEILDPVGVAEFYDAATKTTVTKEYGLGRIVRLGEGLRALDFLQNLKAALKIENIRLVGDPMNNIESFAVVTGSGAEYFEMCHQKNVDLLITGDMKYHQAIDSKEMGVMVADFGHFGTEDIFAESIIDFIRSICEGCEIFKSDIYINPFTNM</sequence>
<dbReference type="NCBIfam" id="TIGR00486">
    <property type="entry name" value="YbgI_SA1388"/>
    <property type="match status" value="1"/>
</dbReference>
<comment type="similarity">
    <text evidence="1">Belongs to the GTP cyclohydrolase I type 2/NIF3 family.</text>
</comment>
<gene>
    <name evidence="5" type="ORF">HMPREF3195_01563</name>
</gene>
<dbReference type="FunFam" id="3.40.1390.30:FF:000001">
    <property type="entry name" value="GTP cyclohydrolase 1 type 2"/>
    <property type="match status" value="1"/>
</dbReference>
<dbReference type="Gene3D" id="3.40.1390.30">
    <property type="entry name" value="NIF3 (NGG1p interacting factor 3)-like"/>
    <property type="match status" value="2"/>
</dbReference>
<feature type="binding site" evidence="4">
    <location>
        <position position="64"/>
    </location>
    <ligand>
        <name>a divalent metal cation</name>
        <dbReference type="ChEBI" id="CHEBI:60240"/>
        <label>2</label>
    </ligand>
</feature>
<evidence type="ECO:0000256" key="1">
    <source>
        <dbReference type="ARBA" id="ARBA00006964"/>
    </source>
</evidence>
<dbReference type="RefSeq" id="WP_060916591.1">
    <property type="nucleotide sequence ID" value="NZ_JAJCJY010000018.1"/>
</dbReference>
<protein>
    <recommendedName>
        <fullName evidence="2">GTP cyclohydrolase 1 type 2 homolog</fullName>
    </recommendedName>
</protein>
<dbReference type="PANTHER" id="PTHR13799:SF14">
    <property type="entry name" value="GTP CYCLOHYDROLASE 1 TYPE 2 HOMOLOG"/>
    <property type="match status" value="1"/>
</dbReference>
<dbReference type="AlphaFoldDB" id="A0A135YN88"/>
<dbReference type="Pfam" id="PF01784">
    <property type="entry name" value="DUF34_NIF3"/>
    <property type="match status" value="1"/>
</dbReference>
<dbReference type="PATRIC" id="fig|1261.3.peg.539"/>
<keyword evidence="3 4" id="KW-0479">Metal-binding</keyword>
<name>A0A135YN88_9FIRM</name>
<proteinExistence type="inferred from homology"/>
<dbReference type="eggNOG" id="COG0327">
    <property type="taxonomic scope" value="Bacteria"/>
</dbReference>
<evidence type="ECO:0000256" key="2">
    <source>
        <dbReference type="ARBA" id="ARBA00022112"/>
    </source>
</evidence>
<feature type="binding site" evidence="4">
    <location>
        <position position="240"/>
    </location>
    <ligand>
        <name>a divalent metal cation</name>
        <dbReference type="ChEBI" id="CHEBI:60240"/>
        <label>1</label>
    </ligand>
</feature>
<dbReference type="GO" id="GO:0005737">
    <property type="term" value="C:cytoplasm"/>
    <property type="evidence" value="ECO:0007669"/>
    <property type="project" value="TreeGrafter"/>
</dbReference>
<dbReference type="InterPro" id="IPR036069">
    <property type="entry name" value="DUF34/NIF3_sf"/>
</dbReference>
<evidence type="ECO:0000256" key="4">
    <source>
        <dbReference type="PIRSR" id="PIRSR602678-1"/>
    </source>
</evidence>
<organism evidence="5 6">
    <name type="scientific">Peptostreptococcus anaerobius</name>
    <dbReference type="NCBI Taxonomy" id="1261"/>
    <lineage>
        <taxon>Bacteria</taxon>
        <taxon>Bacillati</taxon>
        <taxon>Bacillota</taxon>
        <taxon>Clostridia</taxon>
        <taxon>Peptostreptococcales</taxon>
        <taxon>Peptostreptococcaceae</taxon>
        <taxon>Peptostreptococcus</taxon>
    </lineage>
</organism>
<dbReference type="EMBL" id="LSQZ01000085">
    <property type="protein sequence ID" value="KXI10821.1"/>
    <property type="molecule type" value="Genomic_DNA"/>
</dbReference>
<reference evidence="5 6" key="1">
    <citation type="submission" date="2016-02" db="EMBL/GenBank/DDBJ databases">
        <authorList>
            <person name="Wen L."/>
            <person name="He K."/>
            <person name="Yang H."/>
        </authorList>
    </citation>
    <scope>NUCLEOTIDE SEQUENCE [LARGE SCALE GENOMIC DNA]</scope>
    <source>
        <strain evidence="5 6">MJR8628A</strain>
    </source>
</reference>
<evidence type="ECO:0000313" key="6">
    <source>
        <dbReference type="Proteomes" id="UP000070326"/>
    </source>
</evidence>
<comment type="caution">
    <text evidence="5">The sequence shown here is derived from an EMBL/GenBank/DDBJ whole genome shotgun (WGS) entry which is preliminary data.</text>
</comment>
<dbReference type="SUPFAM" id="SSF102705">
    <property type="entry name" value="NIF3 (NGG1p interacting factor 3)-like"/>
    <property type="match status" value="1"/>
</dbReference>
<accession>A0A135YN88</accession>
<feature type="binding site" evidence="4">
    <location>
        <position position="65"/>
    </location>
    <ligand>
        <name>a divalent metal cation</name>
        <dbReference type="ChEBI" id="CHEBI:60240"/>
        <label>1</label>
    </ligand>
</feature>
<evidence type="ECO:0000256" key="3">
    <source>
        <dbReference type="ARBA" id="ARBA00022723"/>
    </source>
</evidence>
<dbReference type="STRING" id="1261.HMPREF3195_01563"/>
<dbReference type="InterPro" id="IPR002678">
    <property type="entry name" value="DUF34/NIF3"/>
</dbReference>
<dbReference type="PANTHER" id="PTHR13799">
    <property type="entry name" value="NGG1 INTERACTING FACTOR 3"/>
    <property type="match status" value="1"/>
</dbReference>
<dbReference type="GO" id="GO:0046872">
    <property type="term" value="F:metal ion binding"/>
    <property type="evidence" value="ECO:0007669"/>
    <property type="project" value="UniProtKB-KW"/>
</dbReference>
<feature type="binding site" evidence="4">
    <location>
        <position position="103"/>
    </location>
    <ligand>
        <name>a divalent metal cation</name>
        <dbReference type="ChEBI" id="CHEBI:60240"/>
        <label>1</label>
    </ligand>
</feature>
<feature type="binding site" evidence="4">
    <location>
        <position position="236"/>
    </location>
    <ligand>
        <name>a divalent metal cation</name>
        <dbReference type="ChEBI" id="CHEBI:60240"/>
        <label>1</label>
    </ligand>
</feature>
<dbReference type="Proteomes" id="UP000070326">
    <property type="component" value="Unassembled WGS sequence"/>
</dbReference>